<dbReference type="AlphaFoldDB" id="A0A7J6MUP6"/>
<evidence type="ECO:0008006" key="4">
    <source>
        <dbReference type="Google" id="ProtNLM"/>
    </source>
</evidence>
<comment type="caution">
    <text evidence="2">The sequence shown here is derived from an EMBL/GenBank/DDBJ whole genome shotgun (WGS) entry which is preliminary data.</text>
</comment>
<name>A0A7J6MUP6_PERCH</name>
<sequence>MYSGYSYTGTRVLETNYYSKAFEVFNFSQQATVDRDGDVWIVDKKLHAVLRVPKSSRYLDWPLYYELVAGRWGRAGYRDGSNGVALFNAPLSLAVWEKIDETGVSRGKFLLIADTGNHCVRRVSITDRRTVTLAGKSGHSGGRDGDGLMALLDTPTSIGVEGTTGKVMVLDARDRLRLITVRETANDLSTTVTTIVKGACRSMVQHFILSSIVVREVWCHTQWLASSVPQERVEIWQYPYVCVGHIATCGPRNHPAISDRSSAWLESLDNFTKSQNQTSVDPDLQTGTFVGYSVQVGDVTSELPGMSLLTARKCLFAYAQRHPRDVEVDFCILGVVEGGQSDMVIVPGNEELEKVSTKFDKVLARYVYRLRATGSGVKCSPHAMAPTVLHAVTSDRCRNIITDVKSIAPKAHEMPLSATQIEITKAQEKANPLAAMFAKAAQKKAAAKKKEDDKTEVKAEADKKAKSPVKEEGVNKTKTKTPVKSKSSKAGSAKAKMKPVKKVGTPPKGSQESSPASVDDDSDDDDEDIMVMPKKGRRAGTAVKRQREETTTEKAEKAPTEAQSDLFKDEDTTQQEAMKPGDENSSVGHNAVESNEVKRRKKTTETKFSLGDGGYMEVEDVVGFKEDSQPAKKAAPPPPAAAGKSKPKPVSTTRNNTKRGDHTHQTKLTSFFTKKS</sequence>
<proteinExistence type="predicted"/>
<gene>
    <name evidence="2" type="ORF">FOL47_007947</name>
</gene>
<feature type="compositionally biased region" description="Acidic residues" evidence="1">
    <location>
        <begin position="518"/>
        <end position="529"/>
    </location>
</feature>
<organism evidence="2 3">
    <name type="scientific">Perkinsus chesapeaki</name>
    <name type="common">Clam parasite</name>
    <name type="synonym">Perkinsus andrewsi</name>
    <dbReference type="NCBI Taxonomy" id="330153"/>
    <lineage>
        <taxon>Eukaryota</taxon>
        <taxon>Sar</taxon>
        <taxon>Alveolata</taxon>
        <taxon>Perkinsozoa</taxon>
        <taxon>Perkinsea</taxon>
        <taxon>Perkinsida</taxon>
        <taxon>Perkinsidae</taxon>
        <taxon>Perkinsus</taxon>
    </lineage>
</organism>
<protein>
    <recommendedName>
        <fullName evidence="4">DNA polymerase delta subunit 3</fullName>
    </recommendedName>
</protein>
<evidence type="ECO:0000256" key="1">
    <source>
        <dbReference type="SAM" id="MobiDB-lite"/>
    </source>
</evidence>
<evidence type="ECO:0000313" key="3">
    <source>
        <dbReference type="Proteomes" id="UP000591131"/>
    </source>
</evidence>
<feature type="compositionally biased region" description="Basic residues" evidence="1">
    <location>
        <begin position="477"/>
        <end position="487"/>
    </location>
</feature>
<reference evidence="2 3" key="1">
    <citation type="submission" date="2020-04" db="EMBL/GenBank/DDBJ databases">
        <title>Perkinsus chesapeaki whole genome sequence.</title>
        <authorList>
            <person name="Bogema D.R."/>
        </authorList>
    </citation>
    <scope>NUCLEOTIDE SEQUENCE [LARGE SCALE GENOMIC DNA]</scope>
    <source>
        <strain evidence="2">ATCC PRA-425</strain>
    </source>
</reference>
<dbReference type="InterPro" id="IPR011042">
    <property type="entry name" value="6-blade_b-propeller_TolB-like"/>
</dbReference>
<dbReference type="SUPFAM" id="SSF63829">
    <property type="entry name" value="Calcium-dependent phosphotriesterase"/>
    <property type="match status" value="1"/>
</dbReference>
<feature type="compositionally biased region" description="Polar residues" evidence="1">
    <location>
        <begin position="666"/>
        <end position="676"/>
    </location>
</feature>
<dbReference type="Proteomes" id="UP000591131">
    <property type="component" value="Unassembled WGS sequence"/>
</dbReference>
<keyword evidence="3" id="KW-1185">Reference proteome</keyword>
<feature type="compositionally biased region" description="Basic and acidic residues" evidence="1">
    <location>
        <begin position="545"/>
        <end position="559"/>
    </location>
</feature>
<dbReference type="OrthoDB" id="273823at2759"/>
<evidence type="ECO:0000313" key="2">
    <source>
        <dbReference type="EMBL" id="KAF4675329.1"/>
    </source>
</evidence>
<dbReference type="EMBL" id="JAAPAO010000049">
    <property type="protein sequence ID" value="KAF4675329.1"/>
    <property type="molecule type" value="Genomic_DNA"/>
</dbReference>
<accession>A0A7J6MUP6</accession>
<feature type="compositionally biased region" description="Basic and acidic residues" evidence="1">
    <location>
        <begin position="448"/>
        <end position="475"/>
    </location>
</feature>
<feature type="region of interest" description="Disordered" evidence="1">
    <location>
        <begin position="446"/>
        <end position="676"/>
    </location>
</feature>
<dbReference type="Gene3D" id="2.120.10.30">
    <property type="entry name" value="TolB, C-terminal domain"/>
    <property type="match status" value="1"/>
</dbReference>